<reference evidence="5" key="1">
    <citation type="submission" date="2017-11" db="EMBL/GenBank/DDBJ databases">
        <authorList>
            <person name="Lima N.C."/>
            <person name="Parody-Merino A.M."/>
            <person name="Battley P.F."/>
            <person name="Fidler A.E."/>
            <person name="Prosdocimi F."/>
        </authorList>
    </citation>
    <scope>NUCLEOTIDE SEQUENCE [LARGE SCALE GENOMIC DNA]</scope>
</reference>
<dbReference type="Pfam" id="PF00694">
    <property type="entry name" value="Aconitase_C"/>
    <property type="match status" value="1"/>
</dbReference>
<dbReference type="Proteomes" id="UP000233556">
    <property type="component" value="Unassembled WGS sequence"/>
</dbReference>
<keyword evidence="5" id="KW-1185">Reference proteome</keyword>
<reference evidence="5" key="2">
    <citation type="submission" date="2017-12" db="EMBL/GenBank/DDBJ databases">
        <title>Genome sequence of the Bar-tailed Godwit (Limosa lapponica baueri).</title>
        <authorList>
            <person name="Lima N.C.B."/>
            <person name="Parody-Merino A.M."/>
            <person name="Battley P.F."/>
            <person name="Fidler A.E."/>
            <person name="Prosdocimi F."/>
        </authorList>
    </citation>
    <scope>NUCLEOTIDE SEQUENCE [LARGE SCALE GENOMIC DNA]</scope>
</reference>
<keyword evidence="1" id="KW-0408">Iron</keyword>
<dbReference type="EMBL" id="KZ517276">
    <property type="protein sequence ID" value="PKU29370.1"/>
    <property type="molecule type" value="Genomic_DNA"/>
</dbReference>
<dbReference type="InterPro" id="IPR000573">
    <property type="entry name" value="AconitaseA/IPMdHydase_ssu_swvl"/>
</dbReference>
<keyword evidence="1" id="KW-0004">4Fe-4S</keyword>
<keyword evidence="1" id="KW-0479">Metal-binding</keyword>
<dbReference type="SUPFAM" id="SSF52016">
    <property type="entry name" value="LeuD/IlvD-like"/>
    <property type="match status" value="1"/>
</dbReference>
<dbReference type="InterPro" id="IPR015928">
    <property type="entry name" value="Aconitase/3IPM_dehydase_swvl"/>
</dbReference>
<proteinExistence type="predicted"/>
<dbReference type="GO" id="GO:0030350">
    <property type="term" value="F:iron-responsive element binding"/>
    <property type="evidence" value="ECO:0007669"/>
    <property type="project" value="UniProtKB-ARBA"/>
</dbReference>
<protein>
    <recommendedName>
        <fullName evidence="3">Aconitase A/isopropylmalate dehydratase small subunit swivel domain-containing protein</fullName>
    </recommendedName>
</protein>
<dbReference type="InterPro" id="IPR006249">
    <property type="entry name" value="Aconitase/IRP2"/>
</dbReference>
<evidence type="ECO:0000256" key="2">
    <source>
        <dbReference type="SAM" id="MobiDB-lite"/>
    </source>
</evidence>
<feature type="region of interest" description="Disordered" evidence="2">
    <location>
        <begin position="141"/>
        <end position="163"/>
    </location>
</feature>
<sequence>MTRGTFANIKLLNKFIGKPAPKTIHFPSGQTLDVFEAAELYQKEGIPVIILAGKKYGLGSSRDWAAKGPFLLGVKAVLAESYEKVHKSQLIGIGIAPLQFLPGENPSTLGLTGREQFSILFPPELLPGMTLDIKIREAKVQPQPSALPPKRCVLGRQEKQGGR</sequence>
<dbReference type="Gene3D" id="3.20.19.10">
    <property type="entry name" value="Aconitase, domain 4"/>
    <property type="match status" value="1"/>
</dbReference>
<evidence type="ECO:0000313" key="4">
    <source>
        <dbReference type="EMBL" id="PKU29370.1"/>
    </source>
</evidence>
<evidence type="ECO:0000259" key="3">
    <source>
        <dbReference type="Pfam" id="PF00694"/>
    </source>
</evidence>
<dbReference type="OrthoDB" id="9393326at2759"/>
<dbReference type="PANTHER" id="PTHR11670">
    <property type="entry name" value="ACONITASE/IRON-RESPONSIVE ELEMENT FAMILY MEMBER"/>
    <property type="match status" value="1"/>
</dbReference>
<gene>
    <name evidence="4" type="ORF">llap_20326</name>
</gene>
<evidence type="ECO:0000313" key="5">
    <source>
        <dbReference type="Proteomes" id="UP000233556"/>
    </source>
</evidence>
<dbReference type="AlphaFoldDB" id="A0A2I0T6H2"/>
<name>A0A2I0T6H2_LIMLA</name>
<evidence type="ECO:0000256" key="1">
    <source>
        <dbReference type="ARBA" id="ARBA00022485"/>
    </source>
</evidence>
<keyword evidence="1" id="KW-0411">Iron-sulfur</keyword>
<organism evidence="4 5">
    <name type="scientific">Limosa lapponica baueri</name>
    <dbReference type="NCBI Taxonomy" id="1758121"/>
    <lineage>
        <taxon>Eukaryota</taxon>
        <taxon>Metazoa</taxon>
        <taxon>Chordata</taxon>
        <taxon>Craniata</taxon>
        <taxon>Vertebrata</taxon>
        <taxon>Euteleostomi</taxon>
        <taxon>Archelosauria</taxon>
        <taxon>Archosauria</taxon>
        <taxon>Dinosauria</taxon>
        <taxon>Saurischia</taxon>
        <taxon>Theropoda</taxon>
        <taxon>Coelurosauria</taxon>
        <taxon>Aves</taxon>
        <taxon>Neognathae</taxon>
        <taxon>Neoaves</taxon>
        <taxon>Charadriiformes</taxon>
        <taxon>Scolopacidae</taxon>
        <taxon>Limosa</taxon>
    </lineage>
</organism>
<accession>A0A2I0T6H2</accession>
<feature type="domain" description="Aconitase A/isopropylmalate dehydratase small subunit swivel" evidence="3">
    <location>
        <begin position="2"/>
        <end position="101"/>
    </location>
</feature>
<dbReference type="GO" id="GO:0051539">
    <property type="term" value="F:4 iron, 4 sulfur cluster binding"/>
    <property type="evidence" value="ECO:0007669"/>
    <property type="project" value="UniProtKB-KW"/>
</dbReference>